<name>A0AAD5RUM0_9PEZI</name>
<reference evidence="3" key="1">
    <citation type="submission" date="2022-07" db="EMBL/GenBank/DDBJ databases">
        <title>Draft genome sequence of Zalerion maritima ATCC 34329, a (micro)plastics degrading marine fungus.</title>
        <authorList>
            <person name="Paco A."/>
            <person name="Goncalves M.F.M."/>
            <person name="Rocha-Santos T.A.P."/>
            <person name="Alves A."/>
        </authorList>
    </citation>
    <scope>NUCLEOTIDE SEQUENCE</scope>
    <source>
        <strain evidence="3">ATCC 34329</strain>
    </source>
</reference>
<gene>
    <name evidence="3" type="ORF">MKZ38_009360</name>
</gene>
<dbReference type="AlphaFoldDB" id="A0AAD5RUM0"/>
<dbReference type="Proteomes" id="UP001201980">
    <property type="component" value="Unassembled WGS sequence"/>
</dbReference>
<dbReference type="PANTHER" id="PTHR38850:SF2">
    <property type="entry name" value="CERATO-PLATANIN"/>
    <property type="match status" value="1"/>
</dbReference>
<feature type="region of interest" description="Disordered" evidence="1">
    <location>
        <begin position="239"/>
        <end position="258"/>
    </location>
</feature>
<organism evidence="3 4">
    <name type="scientific">Zalerion maritima</name>
    <dbReference type="NCBI Taxonomy" id="339359"/>
    <lineage>
        <taxon>Eukaryota</taxon>
        <taxon>Fungi</taxon>
        <taxon>Dikarya</taxon>
        <taxon>Ascomycota</taxon>
        <taxon>Pezizomycotina</taxon>
        <taxon>Sordariomycetes</taxon>
        <taxon>Lulworthiomycetidae</taxon>
        <taxon>Lulworthiales</taxon>
        <taxon>Lulworthiaceae</taxon>
        <taxon>Zalerion</taxon>
    </lineage>
</organism>
<proteinExistence type="predicted"/>
<dbReference type="EMBL" id="JAKWBI020000071">
    <property type="protein sequence ID" value="KAJ2903794.1"/>
    <property type="molecule type" value="Genomic_DNA"/>
</dbReference>
<evidence type="ECO:0000256" key="2">
    <source>
        <dbReference type="SAM" id="SignalP"/>
    </source>
</evidence>
<evidence type="ECO:0000313" key="4">
    <source>
        <dbReference type="Proteomes" id="UP001201980"/>
    </source>
</evidence>
<keyword evidence="2" id="KW-0732">Signal</keyword>
<dbReference type="PANTHER" id="PTHR38850">
    <property type="entry name" value="CERATO-PLATANIN"/>
    <property type="match status" value="1"/>
</dbReference>
<evidence type="ECO:0000256" key="1">
    <source>
        <dbReference type="SAM" id="MobiDB-lite"/>
    </source>
</evidence>
<feature type="chain" id="PRO_5042060409" description="Cerato-platanin" evidence="2">
    <location>
        <begin position="19"/>
        <end position="283"/>
    </location>
</feature>
<evidence type="ECO:0008006" key="5">
    <source>
        <dbReference type="Google" id="ProtNLM"/>
    </source>
</evidence>
<sequence length="283" mass="30700">MLLATTLFSLSLFRAVVAGVVRRGNTISVTPHDSYQSSAGVLGCYINTNRVAYWPSSPDCNDICVKLTYGDRSLHVLKIDISMGAYDISYDAWNELVYGESAHDSPHAGGGEPMEYEFVDMEHCEDLILTEDKKLPFVGMNGMSFVGPCLEKGDNYVSRNYVFYNIADAVCTLGVEERCRLDPGFNTPNCTTDSNDQNGVYGFSQEPLEAENPVINIRYPDGTFADALGNAVLVDEAQTSGASPTGGTFKESDTSGDNSTSIIQPFQALVMLGALLKNAFKDA</sequence>
<feature type="signal peptide" evidence="2">
    <location>
        <begin position="1"/>
        <end position="18"/>
    </location>
</feature>
<keyword evidence="4" id="KW-1185">Reference proteome</keyword>
<protein>
    <recommendedName>
        <fullName evidence="5">Cerato-platanin</fullName>
    </recommendedName>
</protein>
<evidence type="ECO:0000313" key="3">
    <source>
        <dbReference type="EMBL" id="KAJ2903794.1"/>
    </source>
</evidence>
<accession>A0AAD5RUM0</accession>
<comment type="caution">
    <text evidence="3">The sequence shown here is derived from an EMBL/GenBank/DDBJ whole genome shotgun (WGS) entry which is preliminary data.</text>
</comment>